<dbReference type="Proteomes" id="UP000297447">
    <property type="component" value="Unassembled WGS sequence"/>
</dbReference>
<evidence type="ECO:0000313" key="8">
    <source>
        <dbReference type="EMBL" id="TFD52255.1"/>
    </source>
</evidence>
<dbReference type="Pfam" id="PF06081">
    <property type="entry name" value="ArAE_1"/>
    <property type="match status" value="1"/>
</dbReference>
<dbReference type="AlphaFoldDB" id="A0A4R9A4U1"/>
<evidence type="ECO:0000256" key="6">
    <source>
        <dbReference type="SAM" id="MobiDB-lite"/>
    </source>
</evidence>
<accession>A0A4R9A4U1</accession>
<keyword evidence="4 7" id="KW-1133">Transmembrane helix</keyword>
<name>A0A4R9A4U1_9MICO</name>
<organism evidence="8 9">
    <name type="scientific">Cryobacterium frigoriphilum</name>
    <dbReference type="NCBI Taxonomy" id="1259150"/>
    <lineage>
        <taxon>Bacteria</taxon>
        <taxon>Bacillati</taxon>
        <taxon>Actinomycetota</taxon>
        <taxon>Actinomycetes</taxon>
        <taxon>Micrococcales</taxon>
        <taxon>Microbacteriaceae</taxon>
        <taxon>Cryobacterium</taxon>
    </lineage>
</organism>
<proteinExistence type="predicted"/>
<evidence type="ECO:0000256" key="1">
    <source>
        <dbReference type="ARBA" id="ARBA00004651"/>
    </source>
</evidence>
<sequence length="424" mass="45119">MRAPRSGGTDSRSVHRIVVYCSGRADPTRRHPEPRSTMMPPSTAGTARGLALTLALLKRALRHPRTLQVAKISVAVAIAWSLAPLLPGDAQQFRYYAPLGALLSMHPTLMRSVRSALQTVAGLAIGIGLAGVMLLLSEPGVWTISLVIGLGTLIGGMRWLGVGGEHVPLTALFVLIIGGPEADGYSIAYFAQICLGILVGLAVNLVILPPLAIGAAVERLSGFRLTLATHLTEIAEALDDSWPPRQEQWALRGTTLSDAARDVRLAVRHADESRKGNPRARFTRHDLVANYDDLAALEDVTFHVRNLTEVFAGVVWGKPVPLDLPVELRPVLSDALRSVASVLHASEGSGTGSDSDRDYDEQGAEAFNAAVAVVDSILGTMQQNIDAGVVSLSPTAAIVIDLKRMLVALRPGIERNATTEPAQV</sequence>
<keyword evidence="5 7" id="KW-0472">Membrane</keyword>
<feature type="transmembrane region" description="Helical" evidence="7">
    <location>
        <begin position="116"/>
        <end position="136"/>
    </location>
</feature>
<gene>
    <name evidence="8" type="ORF">E3T55_06530</name>
</gene>
<evidence type="ECO:0000256" key="2">
    <source>
        <dbReference type="ARBA" id="ARBA00022475"/>
    </source>
</evidence>
<feature type="transmembrane region" description="Helical" evidence="7">
    <location>
        <begin position="142"/>
        <end position="160"/>
    </location>
</feature>
<dbReference type="GO" id="GO:0005886">
    <property type="term" value="C:plasma membrane"/>
    <property type="evidence" value="ECO:0007669"/>
    <property type="project" value="UniProtKB-SubCell"/>
</dbReference>
<keyword evidence="2" id="KW-1003">Cell membrane</keyword>
<comment type="subcellular location">
    <subcellularLocation>
        <location evidence="1">Cell membrane</location>
        <topology evidence="1">Multi-pass membrane protein</topology>
    </subcellularLocation>
</comment>
<evidence type="ECO:0000256" key="4">
    <source>
        <dbReference type="ARBA" id="ARBA00022989"/>
    </source>
</evidence>
<protein>
    <submittedName>
        <fullName evidence="8">FUSC family protein</fullName>
    </submittedName>
</protein>
<feature type="region of interest" description="Disordered" evidence="6">
    <location>
        <begin position="23"/>
        <end position="45"/>
    </location>
</feature>
<reference evidence="8 9" key="1">
    <citation type="submission" date="2019-03" db="EMBL/GenBank/DDBJ databases">
        <title>Genomics of glacier-inhabiting Cryobacterium strains.</title>
        <authorList>
            <person name="Liu Q."/>
            <person name="Xin Y.-H."/>
        </authorList>
    </citation>
    <scope>NUCLEOTIDE SEQUENCE [LARGE SCALE GENOMIC DNA]</scope>
    <source>
        <strain evidence="8 9">Hh14</strain>
    </source>
</reference>
<evidence type="ECO:0000256" key="7">
    <source>
        <dbReference type="SAM" id="Phobius"/>
    </source>
</evidence>
<comment type="caution">
    <text evidence="8">The sequence shown here is derived from an EMBL/GenBank/DDBJ whole genome shotgun (WGS) entry which is preliminary data.</text>
</comment>
<dbReference type="EMBL" id="SOHE01000029">
    <property type="protein sequence ID" value="TFD52255.1"/>
    <property type="molecule type" value="Genomic_DNA"/>
</dbReference>
<dbReference type="OrthoDB" id="3579456at2"/>
<evidence type="ECO:0000256" key="5">
    <source>
        <dbReference type="ARBA" id="ARBA00023136"/>
    </source>
</evidence>
<keyword evidence="3 7" id="KW-0812">Transmembrane</keyword>
<feature type="transmembrane region" description="Helical" evidence="7">
    <location>
        <begin position="197"/>
        <end position="217"/>
    </location>
</feature>
<dbReference type="InterPro" id="IPR010343">
    <property type="entry name" value="ArAE_1"/>
</dbReference>
<keyword evidence="9" id="KW-1185">Reference proteome</keyword>
<evidence type="ECO:0000313" key="9">
    <source>
        <dbReference type="Proteomes" id="UP000297447"/>
    </source>
</evidence>
<evidence type="ECO:0000256" key="3">
    <source>
        <dbReference type="ARBA" id="ARBA00022692"/>
    </source>
</evidence>